<sequence length="110" mass="11935">MDGPALSWRERRILAEIETDLVAADTRLARELGSMRRGRLRWPYALLRAVARIPAGVVTVAVAVSLALVVIAAQLRTVSALVSVGVVVAATLLVLFARPLSRLVARRRGR</sequence>
<keyword evidence="3" id="KW-1185">Reference proteome</keyword>
<dbReference type="RefSeq" id="WP_184921670.1">
    <property type="nucleotide sequence ID" value="NZ_JACHJR010000001.1"/>
</dbReference>
<keyword evidence="1" id="KW-0812">Transmembrane</keyword>
<comment type="caution">
    <text evidence="2">The sequence shown here is derived from an EMBL/GenBank/DDBJ whole genome shotgun (WGS) entry which is preliminary data.</text>
</comment>
<evidence type="ECO:0000313" key="2">
    <source>
        <dbReference type="EMBL" id="MBB4950476.1"/>
    </source>
</evidence>
<protein>
    <submittedName>
        <fullName evidence="2">Putative membrane protein</fullName>
    </submittedName>
</protein>
<dbReference type="InterPro" id="IPR021401">
    <property type="entry name" value="DUF3040"/>
</dbReference>
<gene>
    <name evidence="2" type="ORF">F4556_006011</name>
</gene>
<evidence type="ECO:0000256" key="1">
    <source>
        <dbReference type="SAM" id="Phobius"/>
    </source>
</evidence>
<dbReference type="Pfam" id="PF11239">
    <property type="entry name" value="DUF3040"/>
    <property type="match status" value="1"/>
</dbReference>
<name>A0A7W7WKJ0_9ACTN</name>
<reference evidence="2 3" key="1">
    <citation type="submission" date="2020-08" db="EMBL/GenBank/DDBJ databases">
        <title>Sequencing the genomes of 1000 actinobacteria strains.</title>
        <authorList>
            <person name="Klenk H.-P."/>
        </authorList>
    </citation>
    <scope>NUCLEOTIDE SEQUENCE [LARGE SCALE GENOMIC DNA]</scope>
    <source>
        <strain evidence="2 3">DSM 44786</strain>
    </source>
</reference>
<feature type="transmembrane region" description="Helical" evidence="1">
    <location>
        <begin position="78"/>
        <end position="100"/>
    </location>
</feature>
<accession>A0A7W7WKJ0</accession>
<feature type="transmembrane region" description="Helical" evidence="1">
    <location>
        <begin position="45"/>
        <end position="72"/>
    </location>
</feature>
<dbReference type="Proteomes" id="UP000573327">
    <property type="component" value="Unassembled WGS sequence"/>
</dbReference>
<organism evidence="2 3">
    <name type="scientific">Kitasatospora gansuensis</name>
    <dbReference type="NCBI Taxonomy" id="258050"/>
    <lineage>
        <taxon>Bacteria</taxon>
        <taxon>Bacillati</taxon>
        <taxon>Actinomycetota</taxon>
        <taxon>Actinomycetes</taxon>
        <taxon>Kitasatosporales</taxon>
        <taxon>Streptomycetaceae</taxon>
        <taxon>Kitasatospora</taxon>
    </lineage>
</organism>
<evidence type="ECO:0000313" key="3">
    <source>
        <dbReference type="Proteomes" id="UP000573327"/>
    </source>
</evidence>
<keyword evidence="1" id="KW-1133">Transmembrane helix</keyword>
<keyword evidence="1" id="KW-0472">Membrane</keyword>
<proteinExistence type="predicted"/>
<dbReference type="AlphaFoldDB" id="A0A7W7WKJ0"/>
<dbReference type="EMBL" id="JACHJR010000001">
    <property type="protein sequence ID" value="MBB4950476.1"/>
    <property type="molecule type" value="Genomic_DNA"/>
</dbReference>